<gene>
    <name evidence="6" type="ORF">TSACC_3195</name>
</gene>
<comment type="caution">
    <text evidence="6">The sequence shown here is derived from an EMBL/GenBank/DDBJ whole genome shotgun (WGS) entry which is preliminary data.</text>
</comment>
<dbReference type="SUPFAM" id="SSF53383">
    <property type="entry name" value="PLP-dependent transferases"/>
    <property type="match status" value="1"/>
</dbReference>
<dbReference type="PANTHER" id="PTHR42790">
    <property type="entry name" value="AMINOTRANSFERASE"/>
    <property type="match status" value="1"/>
</dbReference>
<dbReference type="NCBIfam" id="NF006964">
    <property type="entry name" value="PRK09440.1-2"/>
    <property type="match status" value="1"/>
</dbReference>
<dbReference type="PANTHER" id="PTHR42790:SF4">
    <property type="entry name" value="VALINE--PYRUVATE AMINOTRANSFERASE"/>
    <property type="match status" value="1"/>
</dbReference>
<evidence type="ECO:0000313" key="7">
    <source>
        <dbReference type="Proteomes" id="UP000076023"/>
    </source>
</evidence>
<dbReference type="InParanoid" id="A0A146GCN9"/>
<dbReference type="GO" id="GO:0009042">
    <property type="term" value="F:valine-pyruvate transaminase activity"/>
    <property type="evidence" value="ECO:0007669"/>
    <property type="project" value="TreeGrafter"/>
</dbReference>
<keyword evidence="2 6" id="KW-0032">Aminotransferase</keyword>
<evidence type="ECO:0000256" key="3">
    <source>
        <dbReference type="ARBA" id="ARBA00022679"/>
    </source>
</evidence>
<dbReference type="STRING" id="690879.TSACC_3195"/>
<dbReference type="InterPro" id="IPR015424">
    <property type="entry name" value="PyrdxlP-dep_Trfase"/>
</dbReference>
<evidence type="ECO:0000313" key="6">
    <source>
        <dbReference type="EMBL" id="GAT35131.1"/>
    </source>
</evidence>
<keyword evidence="7" id="KW-1185">Reference proteome</keyword>
<dbReference type="Pfam" id="PF00155">
    <property type="entry name" value="Aminotran_1_2"/>
    <property type="match status" value="1"/>
</dbReference>
<dbReference type="RefSeq" id="WP_202816008.1">
    <property type="nucleotide sequence ID" value="NZ_BDCO01000003.1"/>
</dbReference>
<dbReference type="InterPro" id="IPR015421">
    <property type="entry name" value="PyrdxlP-dep_Trfase_major"/>
</dbReference>
<dbReference type="GO" id="GO:0005829">
    <property type="term" value="C:cytosol"/>
    <property type="evidence" value="ECO:0007669"/>
    <property type="project" value="TreeGrafter"/>
</dbReference>
<dbReference type="FunCoup" id="A0A146GCN9">
    <property type="interactions" value="63"/>
</dbReference>
<feature type="domain" description="Aminotransferase class I/classII large" evidence="5">
    <location>
        <begin position="68"/>
        <end position="408"/>
    </location>
</feature>
<reference evidence="7" key="1">
    <citation type="journal article" date="2017" name="Genome Announc.">
        <title>Draft Genome Sequence of Terrimicrobium sacchariphilum NM-5T, a Facultative Anaerobic Soil Bacterium of the Class Spartobacteria.</title>
        <authorList>
            <person name="Qiu Y.L."/>
            <person name="Tourlousse D.M."/>
            <person name="Matsuura N."/>
            <person name="Ohashi A."/>
            <person name="Sekiguchi Y."/>
        </authorList>
    </citation>
    <scope>NUCLEOTIDE SEQUENCE [LARGE SCALE GENOMIC DNA]</scope>
    <source>
        <strain evidence="7">NM-5</strain>
    </source>
</reference>
<dbReference type="GO" id="GO:1901605">
    <property type="term" value="P:alpha-amino acid metabolic process"/>
    <property type="evidence" value="ECO:0007669"/>
    <property type="project" value="TreeGrafter"/>
</dbReference>
<name>A0A146GCN9_TERSA</name>
<keyword evidence="6" id="KW-0670">Pyruvate</keyword>
<dbReference type="Gene3D" id="3.40.640.10">
    <property type="entry name" value="Type I PLP-dependent aspartate aminotransferase-like (Major domain)"/>
    <property type="match status" value="1"/>
</dbReference>
<dbReference type="GO" id="GO:0030170">
    <property type="term" value="F:pyridoxal phosphate binding"/>
    <property type="evidence" value="ECO:0007669"/>
    <property type="project" value="InterPro"/>
</dbReference>
<dbReference type="EMBL" id="BDCO01000003">
    <property type="protein sequence ID" value="GAT35131.1"/>
    <property type="molecule type" value="Genomic_DNA"/>
</dbReference>
<accession>A0A146GCN9</accession>
<dbReference type="InterPro" id="IPR004839">
    <property type="entry name" value="Aminotransferase_I/II_large"/>
</dbReference>
<protein>
    <submittedName>
        <fullName evidence="6">Valine--pyruvate aminotransferase</fullName>
    </submittedName>
</protein>
<keyword evidence="3 6" id="KW-0808">Transferase</keyword>
<dbReference type="AlphaFoldDB" id="A0A146GCN9"/>
<organism evidence="6 7">
    <name type="scientific">Terrimicrobium sacchariphilum</name>
    <dbReference type="NCBI Taxonomy" id="690879"/>
    <lineage>
        <taxon>Bacteria</taxon>
        <taxon>Pseudomonadati</taxon>
        <taxon>Verrucomicrobiota</taxon>
        <taxon>Terrimicrobiia</taxon>
        <taxon>Terrimicrobiales</taxon>
        <taxon>Terrimicrobiaceae</taxon>
        <taxon>Terrimicrobium</taxon>
    </lineage>
</organism>
<evidence type="ECO:0000259" key="5">
    <source>
        <dbReference type="Pfam" id="PF00155"/>
    </source>
</evidence>
<dbReference type="Proteomes" id="UP000076023">
    <property type="component" value="Unassembled WGS sequence"/>
</dbReference>
<keyword evidence="4" id="KW-0663">Pyridoxal phosphate</keyword>
<proteinExistence type="predicted"/>
<dbReference type="NCBIfam" id="NF006967">
    <property type="entry name" value="PRK09440.1-5"/>
    <property type="match status" value="1"/>
</dbReference>
<evidence type="ECO:0000256" key="1">
    <source>
        <dbReference type="ARBA" id="ARBA00001933"/>
    </source>
</evidence>
<comment type="cofactor">
    <cofactor evidence="1">
        <name>pyridoxal 5'-phosphate</name>
        <dbReference type="ChEBI" id="CHEBI:597326"/>
    </cofactor>
</comment>
<dbReference type="InterPro" id="IPR050859">
    <property type="entry name" value="Class-I_PLP-dep_aminotransf"/>
</dbReference>
<sequence length="420" mass="46565">MLQKSEFGRALASGSGIEELMDDLGHALADAHGTMRMLGGGNPAHIPAVQEVWRHRMSDLLADGGAYDRMLANYDPPAGNTAFRDAVAGLLEREYGWPVTRENVVVTAGGQTAFFYLFNLLAGQFAEEKRTILLPLAPEYIGYANQGIAPGLFESAEPDIEFLPNHRFKYRIDFARLPLSDRTGAICLSRPTNPSGNVLTDEEILRLDSVAREAGIPLIIDNAYGAPFPGIIFREVRPIWNENIILTLSLSKLGLPGTRTAVIVARPEIIRAVSSLNAVVGLANGNIGQTLVRPIVESGDILRLSREVIRPYYEAKSRQALGWIDEYFDDSLDYHVHVSEGALFLWLWFRGLPISAEELYVRLKERGVLIVPGHYFAVGMPADWRHAHECIRLSFAMEDQVVREGIEILARTVAEAYRGE</sequence>
<evidence type="ECO:0000256" key="4">
    <source>
        <dbReference type="ARBA" id="ARBA00022898"/>
    </source>
</evidence>
<evidence type="ECO:0000256" key="2">
    <source>
        <dbReference type="ARBA" id="ARBA00022576"/>
    </source>
</evidence>
<dbReference type="CDD" id="cd00609">
    <property type="entry name" value="AAT_like"/>
    <property type="match status" value="1"/>
</dbReference>